<dbReference type="Pfam" id="PF00856">
    <property type="entry name" value="SET"/>
    <property type="match status" value="1"/>
</dbReference>
<dbReference type="CDD" id="cd20071">
    <property type="entry name" value="SET_SMYD"/>
    <property type="match status" value="1"/>
</dbReference>
<dbReference type="EMBL" id="JAVRQU010000014">
    <property type="protein sequence ID" value="KAK5695398.1"/>
    <property type="molecule type" value="Genomic_DNA"/>
</dbReference>
<dbReference type="InterPro" id="IPR046341">
    <property type="entry name" value="SET_dom_sf"/>
</dbReference>
<proteinExistence type="predicted"/>
<evidence type="ECO:0000313" key="10">
    <source>
        <dbReference type="Proteomes" id="UP001310594"/>
    </source>
</evidence>
<comment type="catalytic activity">
    <reaction evidence="6">
        <text>L-lysyl-[histone] + S-adenosyl-L-methionine = N(6)-methyl-L-lysyl-[histone] + S-adenosyl-L-homocysteine + H(+)</text>
        <dbReference type="Rhea" id="RHEA:10024"/>
        <dbReference type="Rhea" id="RHEA-COMP:9845"/>
        <dbReference type="Rhea" id="RHEA-COMP:9846"/>
        <dbReference type="ChEBI" id="CHEBI:15378"/>
        <dbReference type="ChEBI" id="CHEBI:29969"/>
        <dbReference type="ChEBI" id="CHEBI:57856"/>
        <dbReference type="ChEBI" id="CHEBI:59789"/>
        <dbReference type="ChEBI" id="CHEBI:61929"/>
    </reaction>
    <physiologicalReaction direction="left-to-right" evidence="6">
        <dbReference type="Rhea" id="RHEA:10025"/>
    </physiologicalReaction>
</comment>
<dbReference type="Gene3D" id="2.170.270.10">
    <property type="entry name" value="SET domain"/>
    <property type="match status" value="1"/>
</dbReference>
<name>A0AAN7ZYH7_9PEZI</name>
<protein>
    <recommendedName>
        <fullName evidence="5">Histone-lysine N-methyltransferase SET5</fullName>
    </recommendedName>
    <alternativeName>
        <fullName evidence="4">SET domain-containing protein 5</fullName>
    </alternativeName>
</protein>
<dbReference type="PANTHER" id="PTHR46402">
    <property type="entry name" value="SET AND MYND DOMAIN-CONTAINING PROTEIN 5"/>
    <property type="match status" value="1"/>
</dbReference>
<evidence type="ECO:0000256" key="2">
    <source>
        <dbReference type="ARBA" id="ARBA00022679"/>
    </source>
</evidence>
<organism evidence="9 10">
    <name type="scientific">Elasticomyces elasticus</name>
    <dbReference type="NCBI Taxonomy" id="574655"/>
    <lineage>
        <taxon>Eukaryota</taxon>
        <taxon>Fungi</taxon>
        <taxon>Dikarya</taxon>
        <taxon>Ascomycota</taxon>
        <taxon>Pezizomycotina</taxon>
        <taxon>Dothideomycetes</taxon>
        <taxon>Dothideomycetidae</taxon>
        <taxon>Mycosphaerellales</taxon>
        <taxon>Teratosphaeriaceae</taxon>
        <taxon>Elasticomyces</taxon>
    </lineage>
</organism>
<evidence type="ECO:0000256" key="1">
    <source>
        <dbReference type="ARBA" id="ARBA00022603"/>
    </source>
</evidence>
<accession>A0AAN7ZYH7</accession>
<feature type="compositionally biased region" description="Basic and acidic residues" evidence="7">
    <location>
        <begin position="469"/>
        <end position="479"/>
    </location>
</feature>
<keyword evidence="2" id="KW-0808">Transferase</keyword>
<dbReference type="PANTHER" id="PTHR46402:SF2">
    <property type="entry name" value="HISTONE-LYSINE N-TRIMETHYLTRANSFERASE SMYD5"/>
    <property type="match status" value="1"/>
</dbReference>
<dbReference type="PROSITE" id="PS50280">
    <property type="entry name" value="SET"/>
    <property type="match status" value="1"/>
</dbReference>
<dbReference type="SUPFAM" id="SSF82199">
    <property type="entry name" value="SET domain"/>
    <property type="match status" value="1"/>
</dbReference>
<feature type="domain" description="SET" evidence="8">
    <location>
        <begin position="182"/>
        <end position="414"/>
    </location>
</feature>
<evidence type="ECO:0000256" key="4">
    <source>
        <dbReference type="ARBA" id="ARBA00042380"/>
    </source>
</evidence>
<keyword evidence="3" id="KW-0949">S-adenosyl-L-methionine</keyword>
<evidence type="ECO:0000256" key="3">
    <source>
        <dbReference type="ARBA" id="ARBA00022691"/>
    </source>
</evidence>
<keyword evidence="1" id="KW-0489">Methyltransferase</keyword>
<dbReference type="GO" id="GO:0032259">
    <property type="term" value="P:methylation"/>
    <property type="evidence" value="ECO:0007669"/>
    <property type="project" value="UniProtKB-KW"/>
</dbReference>
<dbReference type="InterPro" id="IPR001214">
    <property type="entry name" value="SET_dom"/>
</dbReference>
<evidence type="ECO:0000313" key="9">
    <source>
        <dbReference type="EMBL" id="KAK5695398.1"/>
    </source>
</evidence>
<evidence type="ECO:0000259" key="8">
    <source>
        <dbReference type="PROSITE" id="PS50280"/>
    </source>
</evidence>
<evidence type="ECO:0000256" key="7">
    <source>
        <dbReference type="SAM" id="MobiDB-lite"/>
    </source>
</evidence>
<feature type="region of interest" description="Disordered" evidence="7">
    <location>
        <begin position="454"/>
        <end position="479"/>
    </location>
</feature>
<evidence type="ECO:0000256" key="5">
    <source>
        <dbReference type="ARBA" id="ARBA00044528"/>
    </source>
</evidence>
<comment type="caution">
    <text evidence="9">The sequence shown here is derived from an EMBL/GenBank/DDBJ whole genome shotgun (WGS) entry which is preliminary data.</text>
</comment>
<reference evidence="9" key="1">
    <citation type="submission" date="2023-08" db="EMBL/GenBank/DDBJ databases">
        <title>Black Yeasts Isolated from many extreme environments.</title>
        <authorList>
            <person name="Coleine C."/>
            <person name="Stajich J.E."/>
            <person name="Selbmann L."/>
        </authorList>
    </citation>
    <scope>NUCLEOTIDE SEQUENCE</scope>
    <source>
        <strain evidence="9">CCFEE 5810</strain>
    </source>
</reference>
<dbReference type="GO" id="GO:0045814">
    <property type="term" value="P:negative regulation of gene expression, epigenetic"/>
    <property type="evidence" value="ECO:0007669"/>
    <property type="project" value="TreeGrafter"/>
</dbReference>
<gene>
    <name evidence="9" type="ORF">LTR97_008904</name>
</gene>
<dbReference type="AlphaFoldDB" id="A0AAN7ZYH7"/>
<dbReference type="GO" id="GO:0042799">
    <property type="term" value="F:histone H4K20 methyltransferase activity"/>
    <property type="evidence" value="ECO:0007669"/>
    <property type="project" value="TreeGrafter"/>
</dbReference>
<sequence>MDTTFDITAWQPTRPPELGEEDLTPRLPDLINTLNTQTKDLHHHPYDPELWLHRAVTLASLRFPELAVGDTYKALLLCRTINTRLREGRWQLGYRMGFWMLDESEHGTEETDELEQRIANLQFESHRVEVENLSSFPAEEEGLYLQRPYPWMRPEHRKRDDELLDLLNKELLEQTTKQGHIKPICTIQRHAFGKRRLDGADSSELLGVFATRDLPKNTSLLTDESRCWGCIGPGLGGNTLNLHGGTGCGDPLHPNMESDDVNLDLRWVRERAGKDAAEIIALCRFLLCCREDKVDHPLDHHLIARLTPTYRKEKKRLFSREHDIVIPNDWLLQLGIDIFADADYDTWVLFEMKAREENNSWSDPIHCCVSPLFSLFNHCCDMNVQWNIDEDHTSLTIHAHRDIKAGEQLFVCYDQYMETQPVQVRKKRMRKWLDEDCPCSRCVREAEEEAMRLKINGDSDGEATASWDTAEKPVLPEDR</sequence>
<evidence type="ECO:0000256" key="6">
    <source>
        <dbReference type="ARBA" id="ARBA00048619"/>
    </source>
</evidence>
<dbReference type="Proteomes" id="UP001310594">
    <property type="component" value="Unassembled WGS sequence"/>
</dbReference>